<dbReference type="Gene3D" id="3.20.110.10">
    <property type="entry name" value="Glycoside hydrolase 38, N terminal domain"/>
    <property type="match status" value="2"/>
</dbReference>
<evidence type="ECO:0000256" key="2">
    <source>
        <dbReference type="ARBA" id="ARBA00004922"/>
    </source>
</evidence>
<dbReference type="PANTHER" id="PTHR11607">
    <property type="entry name" value="ALPHA-MANNOSIDASE"/>
    <property type="match status" value="1"/>
</dbReference>
<dbReference type="Gene3D" id="2.70.98.30">
    <property type="entry name" value="Golgi alpha-mannosidase II, domain 4"/>
    <property type="match status" value="1"/>
</dbReference>
<evidence type="ECO:0000259" key="19">
    <source>
        <dbReference type="SMART" id="SM00872"/>
    </source>
</evidence>
<evidence type="ECO:0000256" key="8">
    <source>
        <dbReference type="ARBA" id="ARBA00022833"/>
    </source>
</evidence>
<keyword evidence="14 17" id="KW-0326">Glycosidase</keyword>
<evidence type="ECO:0000256" key="18">
    <source>
        <dbReference type="SAM" id="Coils"/>
    </source>
</evidence>
<keyword evidence="11" id="KW-0333">Golgi apparatus</keyword>
<dbReference type="InterPro" id="IPR011013">
    <property type="entry name" value="Gal_mutarotase_sf_dom"/>
</dbReference>
<dbReference type="CDD" id="cd10809">
    <property type="entry name" value="GH38N_AMII_GMII_SfManIII_like"/>
    <property type="match status" value="1"/>
</dbReference>
<evidence type="ECO:0000256" key="11">
    <source>
        <dbReference type="ARBA" id="ARBA00023034"/>
    </source>
</evidence>
<dbReference type="InterPro" id="IPR027291">
    <property type="entry name" value="Glyco_hydro_38_N_sf"/>
</dbReference>
<dbReference type="EC" id="3.2.1.-" evidence="17"/>
<dbReference type="GO" id="GO:0006491">
    <property type="term" value="P:N-glycan processing"/>
    <property type="evidence" value="ECO:0007669"/>
    <property type="project" value="TreeGrafter"/>
</dbReference>
<dbReference type="GO" id="GO:0004572">
    <property type="term" value="F:mannosyl-oligosaccharide 1,3-1,6-alpha-mannosidase activity"/>
    <property type="evidence" value="ECO:0007669"/>
    <property type="project" value="UniProtKB-EC"/>
</dbReference>
<proteinExistence type="inferred from homology"/>
<dbReference type="Gene3D" id="2.60.40.1180">
    <property type="entry name" value="Golgi alpha-mannosidase II"/>
    <property type="match status" value="1"/>
</dbReference>
<evidence type="ECO:0000256" key="12">
    <source>
        <dbReference type="ARBA" id="ARBA00023136"/>
    </source>
</evidence>
<keyword evidence="12" id="KW-0472">Membrane</keyword>
<evidence type="ECO:0000256" key="15">
    <source>
        <dbReference type="ARBA" id="ARBA00059516"/>
    </source>
</evidence>
<comment type="catalytic activity">
    <reaction evidence="16">
        <text>N(4)-{beta-D-GlcNAc-(1-&gt;2)-alpha-D-Man-(1-&gt;3)-[alpha-D-Man-(1-&gt;3)-[alpha-D-Man-(1-&gt;6)]-alpha-D-Man-(1-&gt;6)]-beta-D-Man-(1-&gt;4)-beta-D-GlcNAc-(1-&gt;4)-beta-D-GlcNAc}-L-asparaginyl-[protein] + 2 H2O = 2 alpha-D-mannopyranose + an N(4)-{beta-D-GlcNAc-(1-&gt;2)-alpha-D-Man-(1-&gt;3)-[alpha-D-Man-(1-&gt;6)]-beta-D-Man-(1-&gt;4)-beta-D-GlcNAc-(1-&gt;4)-beta-D-GlcNAc}-L-asparaginyl-[protein]</text>
        <dbReference type="Rhea" id="RHEA:56052"/>
        <dbReference type="Rhea" id="RHEA-COMP:14368"/>
        <dbReference type="Rhea" id="RHEA-COMP:14369"/>
        <dbReference type="ChEBI" id="CHEBI:15377"/>
        <dbReference type="ChEBI" id="CHEBI:28729"/>
        <dbReference type="ChEBI" id="CHEBI:60615"/>
        <dbReference type="ChEBI" id="CHEBI:60625"/>
        <dbReference type="EC" id="3.2.1.114"/>
    </reaction>
</comment>
<dbReference type="PROSITE" id="PS51257">
    <property type="entry name" value="PROKAR_LIPOPROTEIN"/>
    <property type="match status" value="1"/>
</dbReference>
<comment type="cofactor">
    <cofactor evidence="17">
        <name>Zn(2+)</name>
        <dbReference type="ChEBI" id="CHEBI:29105"/>
    </cofactor>
    <text evidence="17">Binds 1 zinc ion per subunit.</text>
</comment>
<evidence type="ECO:0000256" key="9">
    <source>
        <dbReference type="ARBA" id="ARBA00022968"/>
    </source>
</evidence>
<keyword evidence="7 17" id="KW-0378">Hydrolase</keyword>
<dbReference type="AlphaFoldDB" id="A0A7R9ETB5"/>
<gene>
    <name evidence="20" type="ORF">TBIB3V08_LOCUS3502</name>
</gene>
<dbReference type="InterPro" id="IPR050843">
    <property type="entry name" value="Glycosyl_Hydrlase_38"/>
</dbReference>
<protein>
    <recommendedName>
        <fullName evidence="17">Alpha-mannosidase</fullName>
        <ecNumber evidence="17">3.2.1.-</ecNumber>
    </recommendedName>
</protein>
<dbReference type="InterPro" id="IPR011682">
    <property type="entry name" value="Glyco_hydro_38_C"/>
</dbReference>
<dbReference type="PANTHER" id="PTHR11607:SF3">
    <property type="entry name" value="LYSOSOMAL ALPHA-MANNOSIDASE"/>
    <property type="match status" value="1"/>
</dbReference>
<comment type="similarity">
    <text evidence="3 17">Belongs to the glycosyl hydrolase 38 family.</text>
</comment>
<keyword evidence="8 17" id="KW-0862">Zinc</keyword>
<dbReference type="SMART" id="SM00872">
    <property type="entry name" value="Alpha-mann_mid"/>
    <property type="match status" value="1"/>
</dbReference>
<dbReference type="SUPFAM" id="SSF74650">
    <property type="entry name" value="Galactose mutarotase-like"/>
    <property type="match status" value="1"/>
</dbReference>
<keyword evidence="10" id="KW-1133">Transmembrane helix</keyword>
<comment type="pathway">
    <text evidence="2">Protein modification; protein glycosylation.</text>
</comment>
<dbReference type="GO" id="GO:0030246">
    <property type="term" value="F:carbohydrate binding"/>
    <property type="evidence" value="ECO:0007669"/>
    <property type="project" value="InterPro"/>
</dbReference>
<evidence type="ECO:0000256" key="17">
    <source>
        <dbReference type="RuleBase" id="RU361199"/>
    </source>
</evidence>
<evidence type="ECO:0000256" key="4">
    <source>
        <dbReference type="ARBA" id="ARBA00011748"/>
    </source>
</evidence>
<dbReference type="EMBL" id="OD565166">
    <property type="protein sequence ID" value="CAD7441028.1"/>
    <property type="molecule type" value="Genomic_DNA"/>
</dbReference>
<keyword evidence="6 17" id="KW-0479">Metal-binding</keyword>
<dbReference type="SUPFAM" id="SSF88688">
    <property type="entry name" value="Families 57/38 glycoside transferase middle domain"/>
    <property type="match status" value="1"/>
</dbReference>
<dbReference type="Pfam" id="PF01074">
    <property type="entry name" value="Glyco_hydro_38N"/>
    <property type="match status" value="2"/>
</dbReference>
<keyword evidence="13" id="KW-1015">Disulfide bond</keyword>
<evidence type="ECO:0000256" key="14">
    <source>
        <dbReference type="ARBA" id="ARBA00023295"/>
    </source>
</evidence>
<dbReference type="InterPro" id="IPR000602">
    <property type="entry name" value="Glyco_hydro_38_N"/>
</dbReference>
<evidence type="ECO:0000256" key="3">
    <source>
        <dbReference type="ARBA" id="ARBA00009792"/>
    </source>
</evidence>
<evidence type="ECO:0000313" key="20">
    <source>
        <dbReference type="EMBL" id="CAD7441028.1"/>
    </source>
</evidence>
<dbReference type="Pfam" id="PF07748">
    <property type="entry name" value="Glyco_hydro_38C"/>
    <property type="match status" value="1"/>
</dbReference>
<name>A0A7R9ETB5_9NEOP</name>
<feature type="coiled-coil region" evidence="18">
    <location>
        <begin position="36"/>
        <end position="63"/>
    </location>
</feature>
<evidence type="ECO:0000256" key="10">
    <source>
        <dbReference type="ARBA" id="ARBA00022989"/>
    </source>
</evidence>
<keyword evidence="18" id="KW-0175">Coiled coil</keyword>
<dbReference type="InterPro" id="IPR011330">
    <property type="entry name" value="Glyco_hydro/deAcase_b/a-brl"/>
</dbReference>
<dbReference type="InterPro" id="IPR015341">
    <property type="entry name" value="Glyco_hydro_38_cen"/>
</dbReference>
<reference evidence="20" key="1">
    <citation type="submission" date="2020-11" db="EMBL/GenBank/DDBJ databases">
        <authorList>
            <person name="Tran Van P."/>
        </authorList>
    </citation>
    <scope>NUCLEOTIDE SEQUENCE</scope>
</reference>
<feature type="domain" description="Glycoside hydrolase family 38 central" evidence="19">
    <location>
        <begin position="528"/>
        <end position="615"/>
    </location>
</feature>
<accession>A0A7R9ETB5</accession>
<dbReference type="InterPro" id="IPR037094">
    <property type="entry name" value="Glyco_hydro_38_cen_sf"/>
</dbReference>
<dbReference type="SUPFAM" id="SSF88713">
    <property type="entry name" value="Glycoside hydrolase/deacetylase"/>
    <property type="match status" value="2"/>
</dbReference>
<evidence type="ECO:0000256" key="7">
    <source>
        <dbReference type="ARBA" id="ARBA00022801"/>
    </source>
</evidence>
<dbReference type="GO" id="GO:0000139">
    <property type="term" value="C:Golgi membrane"/>
    <property type="evidence" value="ECO:0007669"/>
    <property type="project" value="UniProtKB-SubCell"/>
</dbReference>
<comment type="subcellular location">
    <subcellularLocation>
        <location evidence="1">Golgi apparatus membrane</location>
        <topology evidence="1">Single-pass type II membrane protein</topology>
    </subcellularLocation>
</comment>
<dbReference type="FunFam" id="3.20.110.10:FF:000016">
    <property type="entry name" value="Alpha-mannosidase"/>
    <property type="match status" value="1"/>
</dbReference>
<comment type="function">
    <text evidence="15">Catalyzes the first committed step in the biosynthesis of complex N-glycans. It controls conversion of high mannose to complex N-glycans; the final hydrolytic step in the N-glycan maturation pathway.</text>
</comment>
<evidence type="ECO:0000256" key="6">
    <source>
        <dbReference type="ARBA" id="ARBA00022723"/>
    </source>
</evidence>
<dbReference type="Gene3D" id="1.20.1270.50">
    <property type="entry name" value="Glycoside hydrolase family 38, central domain"/>
    <property type="match status" value="1"/>
</dbReference>
<keyword evidence="5" id="KW-0812">Transmembrane</keyword>
<evidence type="ECO:0000256" key="1">
    <source>
        <dbReference type="ARBA" id="ARBA00004323"/>
    </source>
</evidence>
<dbReference type="FunFam" id="1.20.1270.50:FF:000001">
    <property type="entry name" value="Alpha-mannosidase"/>
    <property type="match status" value="1"/>
</dbReference>
<dbReference type="Pfam" id="PF09261">
    <property type="entry name" value="Alpha-mann_mid"/>
    <property type="match status" value="1"/>
</dbReference>
<keyword evidence="9" id="KW-0735">Signal-anchor</keyword>
<evidence type="ECO:0000256" key="13">
    <source>
        <dbReference type="ARBA" id="ARBA00023157"/>
    </source>
</evidence>
<dbReference type="GO" id="GO:0046872">
    <property type="term" value="F:metal ion binding"/>
    <property type="evidence" value="ECO:0007669"/>
    <property type="project" value="UniProtKB-KW"/>
</dbReference>
<dbReference type="InterPro" id="IPR013780">
    <property type="entry name" value="Glyco_hydro_b"/>
</dbReference>
<organism evidence="20">
    <name type="scientific">Timema bartmani</name>
    <dbReference type="NCBI Taxonomy" id="61472"/>
    <lineage>
        <taxon>Eukaryota</taxon>
        <taxon>Metazoa</taxon>
        <taxon>Ecdysozoa</taxon>
        <taxon>Arthropoda</taxon>
        <taxon>Hexapoda</taxon>
        <taxon>Insecta</taxon>
        <taxon>Pterygota</taxon>
        <taxon>Neoptera</taxon>
        <taxon>Polyneoptera</taxon>
        <taxon>Phasmatodea</taxon>
        <taxon>Timematodea</taxon>
        <taxon>Timematoidea</taxon>
        <taxon>Timematidae</taxon>
        <taxon>Timema</taxon>
    </lineage>
</organism>
<dbReference type="FunFam" id="2.60.40.1180:FF:000019">
    <property type="entry name" value="Alpha-mannosidase 2"/>
    <property type="match status" value="1"/>
</dbReference>
<dbReference type="FunFam" id="2.70.98.30:FF:000002">
    <property type="entry name" value="Alpha-mannosidase"/>
    <property type="match status" value="1"/>
</dbReference>
<comment type="subunit">
    <text evidence="4">Homodimer; disulfide-linked.</text>
</comment>
<evidence type="ECO:0000256" key="5">
    <source>
        <dbReference type="ARBA" id="ARBA00022692"/>
    </source>
</evidence>
<evidence type="ECO:0000256" key="16">
    <source>
        <dbReference type="ARBA" id="ARBA00093232"/>
    </source>
</evidence>
<dbReference type="GO" id="GO:0006013">
    <property type="term" value="P:mannose metabolic process"/>
    <property type="evidence" value="ECO:0007669"/>
    <property type="project" value="InterPro"/>
</dbReference>
<dbReference type="InterPro" id="IPR028995">
    <property type="entry name" value="Glyco_hydro_57/38_cen_sf"/>
</dbReference>
<sequence length="1166" mass="132727">MRVRRLSAILGASLILGGCFMLYLIMDLTFLPQEIHSESHNKWAQLEDRLNQLEDDLRRHHDTVGQLKHSIKDMVGEGLRQESLSPNRTTSSPRMDLLSCGLQVSTPPHTDVQLLELYKQLKFDNLDGGAWKQGWNIEYSQHSWNPHKKLKVFVVPHSHNDPGWIKTYEDYYHSQTRNILNNMIKKLREDDRRKFIWAETSYLALWWDEISQEEKAQAKQLLANGQLEVVMGGWVMNDEANTDYYSILTQMIEGHQWLQNNMDYTPRSSWSIDPFGESPSMAFLVKRMGLENLVIQRVHYSVKKMLARSKNLEFLWRQTWGTFTICSIRDIYMDTDWGPASVALWSKALVSQQTRLQMTGRSRFESWSDGSGSTDLLTHMMPFYSYDVPHTCGPDPKVCCQFDFRRLPGYGMACPWRTPPQVITEHNVAHRAEMLLDQYRKKAQLYRTNVVLAPLGDDFRYDQASEWDAQFNNYQRIFDYLNTNPTLNVEAQFGTLSDFFTAVREEVSPEQFPTLSGDFFTYADRDDHYWSGYYTSRPFYKRLDRVLMGYLRSAEIVFGLAWSSRPSFASWLLAPETGLTKLLSDARRSLSLFQHHDGVTGTARDYVVEDYAKKLHDAIRGSQHIIQQSVYALLTRNKDLPDSEFTYFDLDDVRKHHYSIPEKTVLAFGPDMEAHTVVLFNSLTWQRKELVTVRVSTAYVKVTNSDGDLVPSQTSPVFLRSGSVADSHYDIMFIGEVPPLGLATYRIHAVHPGDMGSSTFASLKMLNMLGDIPKIEGFQNIEVIPDGKEFSISSDQISAVFTAQGLLKAVTLKSSGTTFPLHVDLARYSARPGKERSGAYLFLPDGQAVMLTLDRPLVMVVEGPLLAQVRVLLPEVQHYITLYNTPGVDSLGLEVNNIVDITDHNNYEFIMRISTNIQNNEDFFTDLNNMQMIRRKHFTKLPLQANYYPLPGAVFIEDDETRLTILTAQPLGVAALKPGQVEIMQDRRLNQDDGRGLGQGVLDNRPTPTSFRLILESKTSKCQGTARDHPSGFLTAGALVSSQSLLHPLTRLLLLDQAHDGLEPGYSMVQGTPGIDVHLVKLHSFPSQSEQAAGALFYRQHLDPCYLVPGLRTSTGLLNVSTLFPIHFGPEMRESSLSFLHYGRTLDKSAFQPLCPMEMTAFVFPR</sequence>